<sequence>MSADEKIGVGTHEEYEGDEAFTQAMLKKPPKTWSGRSFILYACALVAFFCSICNGFDGSMFNSLLAMEHFRT</sequence>
<comment type="caution">
    <text evidence="2">The sequence shown here is derived from an EMBL/GenBank/DDBJ whole genome shotgun (WGS) entry which is preliminary data.</text>
</comment>
<proteinExistence type="predicted"/>
<accession>A0A8H6EH16</accession>
<feature type="transmembrane region" description="Helical" evidence="1">
    <location>
        <begin position="38"/>
        <end position="56"/>
    </location>
</feature>
<reference evidence="2 3" key="1">
    <citation type="journal article" date="2020" name="Phytopathology">
        <title>A high-quality genome resource of Botrytis fragariae, a new and rapidly spreading fungal pathogen causing strawberry gray mold in the U.S.A.</title>
        <authorList>
            <person name="Wu Y."/>
            <person name="Saski C.A."/>
            <person name="Schnabel G."/>
            <person name="Xiao S."/>
            <person name="Hu M."/>
        </authorList>
    </citation>
    <scope>NUCLEOTIDE SEQUENCE [LARGE SCALE GENOMIC DNA]</scope>
    <source>
        <strain evidence="2 3">BVB16</strain>
    </source>
</reference>
<keyword evidence="1" id="KW-0472">Membrane</keyword>
<evidence type="ECO:0000313" key="2">
    <source>
        <dbReference type="EMBL" id="KAF5871590.1"/>
    </source>
</evidence>
<keyword evidence="1" id="KW-1133">Transmembrane helix</keyword>
<name>A0A8H6EH16_9HELO</name>
<keyword evidence="1" id="KW-0812">Transmembrane</keyword>
<evidence type="ECO:0000313" key="3">
    <source>
        <dbReference type="Proteomes" id="UP000531561"/>
    </source>
</evidence>
<organism evidence="2 3">
    <name type="scientific">Botrytis fragariae</name>
    <dbReference type="NCBI Taxonomy" id="1964551"/>
    <lineage>
        <taxon>Eukaryota</taxon>
        <taxon>Fungi</taxon>
        <taxon>Dikarya</taxon>
        <taxon>Ascomycota</taxon>
        <taxon>Pezizomycotina</taxon>
        <taxon>Leotiomycetes</taxon>
        <taxon>Helotiales</taxon>
        <taxon>Sclerotiniaceae</taxon>
        <taxon>Botrytis</taxon>
    </lineage>
</organism>
<dbReference type="GeneID" id="59262166"/>
<dbReference type="Proteomes" id="UP000531561">
    <property type="component" value="Unassembled WGS sequence"/>
</dbReference>
<dbReference type="OrthoDB" id="4805872at2759"/>
<keyword evidence="3" id="KW-1185">Reference proteome</keyword>
<dbReference type="EMBL" id="JABFCT010000012">
    <property type="protein sequence ID" value="KAF5871590.1"/>
    <property type="molecule type" value="Genomic_DNA"/>
</dbReference>
<dbReference type="RefSeq" id="XP_037190537.1">
    <property type="nucleotide sequence ID" value="XM_037338474.1"/>
</dbReference>
<gene>
    <name evidence="2" type="ORF">Bfra_008110</name>
</gene>
<evidence type="ECO:0000256" key="1">
    <source>
        <dbReference type="SAM" id="Phobius"/>
    </source>
</evidence>
<protein>
    <submittedName>
        <fullName evidence="2">Putative lactose permease protein</fullName>
    </submittedName>
</protein>
<dbReference type="AlphaFoldDB" id="A0A8H6EH16"/>